<organism evidence="1 2">
    <name type="scientific">Exocentrus adspersus</name>
    <dbReference type="NCBI Taxonomy" id="1586481"/>
    <lineage>
        <taxon>Eukaryota</taxon>
        <taxon>Metazoa</taxon>
        <taxon>Ecdysozoa</taxon>
        <taxon>Arthropoda</taxon>
        <taxon>Hexapoda</taxon>
        <taxon>Insecta</taxon>
        <taxon>Pterygota</taxon>
        <taxon>Neoptera</taxon>
        <taxon>Endopterygota</taxon>
        <taxon>Coleoptera</taxon>
        <taxon>Polyphaga</taxon>
        <taxon>Cucujiformia</taxon>
        <taxon>Chrysomeloidea</taxon>
        <taxon>Cerambycidae</taxon>
        <taxon>Lamiinae</taxon>
        <taxon>Acanthocinini</taxon>
        <taxon>Exocentrus</taxon>
    </lineage>
</organism>
<proteinExistence type="predicted"/>
<reference evidence="1 2" key="1">
    <citation type="journal article" date="2023" name="Insect Mol. Biol.">
        <title>Genome sequencing provides insights into the evolution of gene families encoding plant cell wall-degrading enzymes in longhorned beetles.</title>
        <authorList>
            <person name="Shin N.R."/>
            <person name="Okamura Y."/>
            <person name="Kirsch R."/>
            <person name="Pauchet Y."/>
        </authorList>
    </citation>
    <scope>NUCLEOTIDE SEQUENCE [LARGE SCALE GENOMIC DNA]</scope>
    <source>
        <strain evidence="1">EAD_L_NR</strain>
    </source>
</reference>
<dbReference type="AlphaFoldDB" id="A0AAV8VM78"/>
<accession>A0AAV8VM78</accession>
<dbReference type="Proteomes" id="UP001159042">
    <property type="component" value="Unassembled WGS sequence"/>
</dbReference>
<keyword evidence="2" id="KW-1185">Reference proteome</keyword>
<name>A0AAV8VM78_9CUCU</name>
<dbReference type="EMBL" id="JANEYG010000054">
    <property type="protein sequence ID" value="KAJ8915372.1"/>
    <property type="molecule type" value="Genomic_DNA"/>
</dbReference>
<comment type="caution">
    <text evidence="1">The sequence shown here is derived from an EMBL/GenBank/DDBJ whole genome shotgun (WGS) entry which is preliminary data.</text>
</comment>
<evidence type="ECO:0000313" key="2">
    <source>
        <dbReference type="Proteomes" id="UP001159042"/>
    </source>
</evidence>
<evidence type="ECO:0000313" key="1">
    <source>
        <dbReference type="EMBL" id="KAJ8915372.1"/>
    </source>
</evidence>
<sequence length="143" mass="16525">MLDACMQNAWQLHKKSKGTLPQLEFRREIVKSYLKSFGTQPKGAGRTSTSTSSVTLNRVSDDLRYDKRDHFVVRIPQNKRRRCAGEGCASSGRTMVNLPEQYRPIRSQTTHLVTQAKIDERLETFWKVEELPGCTNYSREEMQ</sequence>
<gene>
    <name evidence="1" type="ORF">NQ315_008259</name>
</gene>
<protein>
    <submittedName>
        <fullName evidence="1">Uncharacterized protein</fullName>
    </submittedName>
</protein>